<feature type="compositionally biased region" description="Basic and acidic residues" evidence="1">
    <location>
        <begin position="60"/>
        <end position="74"/>
    </location>
</feature>
<gene>
    <name evidence="2" type="ORF">ILYODFUR_012747</name>
</gene>
<keyword evidence="3" id="KW-1185">Reference proteome</keyword>
<dbReference type="EMBL" id="JAHRIQ010024183">
    <property type="protein sequence ID" value="MEQ2228837.1"/>
    <property type="molecule type" value="Genomic_DNA"/>
</dbReference>
<proteinExistence type="predicted"/>
<reference evidence="2 3" key="1">
    <citation type="submission" date="2021-06" db="EMBL/GenBank/DDBJ databases">
        <authorList>
            <person name="Palmer J.M."/>
        </authorList>
    </citation>
    <scope>NUCLEOTIDE SEQUENCE [LARGE SCALE GENOMIC DNA]</scope>
    <source>
        <strain evidence="3">if_2019</strain>
        <tissue evidence="2">Muscle</tissue>
    </source>
</reference>
<evidence type="ECO:0000313" key="2">
    <source>
        <dbReference type="EMBL" id="MEQ2228837.1"/>
    </source>
</evidence>
<dbReference type="Proteomes" id="UP001482620">
    <property type="component" value="Unassembled WGS sequence"/>
</dbReference>
<feature type="compositionally biased region" description="Polar residues" evidence="1">
    <location>
        <begin position="1"/>
        <end position="10"/>
    </location>
</feature>
<dbReference type="PANTHER" id="PTHR12917:SF17">
    <property type="entry name" value="NUCLEAR RECEPTOR-INTERACTING PROTEIN 2"/>
    <property type="match status" value="1"/>
</dbReference>
<feature type="compositionally biased region" description="Polar residues" evidence="1">
    <location>
        <begin position="19"/>
        <end position="29"/>
    </location>
</feature>
<organism evidence="2 3">
    <name type="scientific">Ilyodon furcidens</name>
    <name type="common">goldbreast splitfin</name>
    <dbReference type="NCBI Taxonomy" id="33524"/>
    <lineage>
        <taxon>Eukaryota</taxon>
        <taxon>Metazoa</taxon>
        <taxon>Chordata</taxon>
        <taxon>Craniata</taxon>
        <taxon>Vertebrata</taxon>
        <taxon>Euteleostomi</taxon>
        <taxon>Actinopterygii</taxon>
        <taxon>Neopterygii</taxon>
        <taxon>Teleostei</taxon>
        <taxon>Neoteleostei</taxon>
        <taxon>Acanthomorphata</taxon>
        <taxon>Ovalentaria</taxon>
        <taxon>Atherinomorphae</taxon>
        <taxon>Cyprinodontiformes</taxon>
        <taxon>Goodeidae</taxon>
        <taxon>Ilyodon</taxon>
    </lineage>
</organism>
<feature type="compositionally biased region" description="Basic and acidic residues" evidence="1">
    <location>
        <begin position="105"/>
        <end position="115"/>
    </location>
</feature>
<evidence type="ECO:0000313" key="3">
    <source>
        <dbReference type="Proteomes" id="UP001482620"/>
    </source>
</evidence>
<comment type="caution">
    <text evidence="2">The sequence shown here is derived from an EMBL/GenBank/DDBJ whole genome shotgun (WGS) entry which is preliminary data.</text>
</comment>
<feature type="region of interest" description="Disordered" evidence="1">
    <location>
        <begin position="1"/>
        <end position="118"/>
    </location>
</feature>
<feature type="non-terminal residue" evidence="2">
    <location>
        <position position="158"/>
    </location>
</feature>
<accession>A0ABV0T9A0</accession>
<protein>
    <submittedName>
        <fullName evidence="2">Uncharacterized protein</fullName>
    </submittedName>
</protein>
<feature type="compositionally biased region" description="Basic and acidic residues" evidence="1">
    <location>
        <begin position="43"/>
        <end position="52"/>
    </location>
</feature>
<dbReference type="PANTHER" id="PTHR12917">
    <property type="entry name" value="ASPARTYL PROTEASE DDI-RELATED"/>
    <property type="match status" value="1"/>
</dbReference>
<feature type="compositionally biased region" description="Basic and acidic residues" evidence="1">
    <location>
        <begin position="82"/>
        <end position="95"/>
    </location>
</feature>
<name>A0ABV0T9A0_9TELE</name>
<evidence type="ECO:0000256" key="1">
    <source>
        <dbReference type="SAM" id="MobiDB-lite"/>
    </source>
</evidence>
<sequence>MRPSSTSAQAQLEIRQKAKSNSVTQQPHSIVQRRLLEGNITRLRGEARDSSTRVRSPLADTKDGPTDAEERSESTADDSTEERESLEESERSLRSDEEDDNSEAGARHSAEKSESTDSSTCLTALIIQCKCCETEVKASINTGSLQNHISTSCCQRLG</sequence>